<feature type="compositionally biased region" description="Basic and acidic residues" evidence="1">
    <location>
        <begin position="115"/>
        <end position="129"/>
    </location>
</feature>
<feature type="region of interest" description="Disordered" evidence="1">
    <location>
        <begin position="262"/>
        <end position="293"/>
    </location>
</feature>
<feature type="region of interest" description="Disordered" evidence="1">
    <location>
        <begin position="330"/>
        <end position="369"/>
    </location>
</feature>
<evidence type="ECO:0000256" key="1">
    <source>
        <dbReference type="SAM" id="MobiDB-lite"/>
    </source>
</evidence>
<keyword evidence="2" id="KW-1133">Transmembrane helix</keyword>
<feature type="transmembrane region" description="Helical" evidence="2">
    <location>
        <begin position="15"/>
        <end position="34"/>
    </location>
</feature>
<protein>
    <submittedName>
        <fullName evidence="3">Uncharacterized protein</fullName>
    </submittedName>
</protein>
<name>A0A8K0TIB1_9PEZI</name>
<proteinExistence type="predicted"/>
<accession>A0A8K0TIB1</accession>
<feature type="transmembrane region" description="Helical" evidence="2">
    <location>
        <begin position="46"/>
        <end position="68"/>
    </location>
</feature>
<feature type="compositionally biased region" description="Low complexity" evidence="1">
    <location>
        <begin position="342"/>
        <end position="361"/>
    </location>
</feature>
<gene>
    <name evidence="3" type="ORF">B0T11DRAFT_90413</name>
</gene>
<organism evidence="3 4">
    <name type="scientific">Plectosphaerella cucumerina</name>
    <dbReference type="NCBI Taxonomy" id="40658"/>
    <lineage>
        <taxon>Eukaryota</taxon>
        <taxon>Fungi</taxon>
        <taxon>Dikarya</taxon>
        <taxon>Ascomycota</taxon>
        <taxon>Pezizomycotina</taxon>
        <taxon>Sordariomycetes</taxon>
        <taxon>Hypocreomycetidae</taxon>
        <taxon>Glomerellales</taxon>
        <taxon>Plectosphaerellaceae</taxon>
        <taxon>Plectosphaerella</taxon>
    </lineage>
</organism>
<feature type="region of interest" description="Disordered" evidence="1">
    <location>
        <begin position="75"/>
        <end position="210"/>
    </location>
</feature>
<dbReference type="Proteomes" id="UP000813385">
    <property type="component" value="Unassembled WGS sequence"/>
</dbReference>
<evidence type="ECO:0000313" key="4">
    <source>
        <dbReference type="Proteomes" id="UP000813385"/>
    </source>
</evidence>
<feature type="compositionally biased region" description="Basic residues" evidence="1">
    <location>
        <begin position="277"/>
        <end position="293"/>
    </location>
</feature>
<reference evidence="3" key="1">
    <citation type="journal article" date="2021" name="Nat. Commun.">
        <title>Genetic determinants of endophytism in the Arabidopsis root mycobiome.</title>
        <authorList>
            <person name="Mesny F."/>
            <person name="Miyauchi S."/>
            <person name="Thiergart T."/>
            <person name="Pickel B."/>
            <person name="Atanasova L."/>
            <person name="Karlsson M."/>
            <person name="Huettel B."/>
            <person name="Barry K.W."/>
            <person name="Haridas S."/>
            <person name="Chen C."/>
            <person name="Bauer D."/>
            <person name="Andreopoulos W."/>
            <person name="Pangilinan J."/>
            <person name="LaButti K."/>
            <person name="Riley R."/>
            <person name="Lipzen A."/>
            <person name="Clum A."/>
            <person name="Drula E."/>
            <person name="Henrissat B."/>
            <person name="Kohler A."/>
            <person name="Grigoriev I.V."/>
            <person name="Martin F.M."/>
            <person name="Hacquard S."/>
        </authorList>
    </citation>
    <scope>NUCLEOTIDE SEQUENCE</scope>
    <source>
        <strain evidence="3">MPI-CAGE-AT-0016</strain>
    </source>
</reference>
<dbReference type="AlphaFoldDB" id="A0A8K0TIB1"/>
<evidence type="ECO:0000256" key="2">
    <source>
        <dbReference type="SAM" id="Phobius"/>
    </source>
</evidence>
<sequence length="369" mass="40550">MVSLDLSVRTCTRQVIPTGLVATASLYFAATLVYTFEGDEVNKNVAIGFTSTFGALIGLFCLGMAYLFHRRHPKPLPDEERPSSTNSNLHPTMAPMQSREEPDDPPEPPQNVDEPPAHDRSPPDDRDVIPRPLNLPPRPLNITPRVQQTGGYYPRPESGYAQNSRINLQDCPPSLQPGPARYQPPHVSPEQEQPRRQNIDANGSPVLEGPPFRAYPFVGSGYGQLARSAPGVHTGSLHVVNFVMVPASTDFQLFCKKHNIAHDSPRSPKFHLGSPKLRPRPHLGSPRLRKTKRRDARLWARRGAVKKHRVKIRSSTLASPASPAMAMHIVIDDNIESEHSESSTGVDSSPSSGPPSSTDTVFSMEISKA</sequence>
<evidence type="ECO:0000313" key="3">
    <source>
        <dbReference type="EMBL" id="KAH7363025.1"/>
    </source>
</evidence>
<keyword evidence="2" id="KW-0472">Membrane</keyword>
<keyword evidence="2" id="KW-0812">Transmembrane</keyword>
<dbReference type="OrthoDB" id="10514983at2759"/>
<dbReference type="EMBL" id="JAGPXD010000003">
    <property type="protein sequence ID" value="KAH7363025.1"/>
    <property type="molecule type" value="Genomic_DNA"/>
</dbReference>
<comment type="caution">
    <text evidence="3">The sequence shown here is derived from an EMBL/GenBank/DDBJ whole genome shotgun (WGS) entry which is preliminary data.</text>
</comment>
<keyword evidence="4" id="KW-1185">Reference proteome</keyword>